<feature type="transmembrane region" description="Helical" evidence="8">
    <location>
        <begin position="651"/>
        <end position="679"/>
    </location>
</feature>
<evidence type="ECO:0000256" key="2">
    <source>
        <dbReference type="ARBA" id="ARBA00022475"/>
    </source>
</evidence>
<evidence type="ECO:0000256" key="1">
    <source>
        <dbReference type="ARBA" id="ARBA00004651"/>
    </source>
</evidence>
<feature type="transmembrane region" description="Helical" evidence="8">
    <location>
        <begin position="21"/>
        <end position="40"/>
    </location>
</feature>
<evidence type="ECO:0000313" key="11">
    <source>
        <dbReference type="EMBL" id="NMM94380.1"/>
    </source>
</evidence>
<keyword evidence="7" id="KW-0175">Coiled coil</keyword>
<keyword evidence="4 8" id="KW-1133">Transmembrane helix</keyword>
<protein>
    <submittedName>
        <fullName evidence="11">Cell division protein FtsX</fullName>
    </submittedName>
</protein>
<feature type="domain" description="MacB-like periplasmic core" evidence="10">
    <location>
        <begin position="776"/>
        <end position="973"/>
    </location>
</feature>
<comment type="subcellular location">
    <subcellularLocation>
        <location evidence="1">Cell membrane</location>
        <topology evidence="1">Multi-pass membrane protein</topology>
    </subcellularLocation>
</comment>
<dbReference type="Pfam" id="PF02687">
    <property type="entry name" value="FtsX"/>
    <property type="match status" value="2"/>
</dbReference>
<evidence type="ECO:0000259" key="9">
    <source>
        <dbReference type="Pfam" id="PF02687"/>
    </source>
</evidence>
<keyword evidence="12" id="KW-1185">Reference proteome</keyword>
<evidence type="ECO:0000256" key="8">
    <source>
        <dbReference type="SAM" id="Phobius"/>
    </source>
</evidence>
<evidence type="ECO:0000256" key="4">
    <source>
        <dbReference type="ARBA" id="ARBA00022989"/>
    </source>
</evidence>
<dbReference type="EMBL" id="JAAIII010000004">
    <property type="protein sequence ID" value="NMM94380.1"/>
    <property type="molecule type" value="Genomic_DNA"/>
</dbReference>
<keyword evidence="11" id="KW-0132">Cell division</keyword>
<feature type="domain" description="ABC3 transporter permease C-terminal" evidence="9">
    <location>
        <begin position="606"/>
        <end position="722"/>
    </location>
</feature>
<feature type="coiled-coil region" evidence="7">
    <location>
        <begin position="377"/>
        <end position="456"/>
    </location>
</feature>
<feature type="transmembrane region" description="Helical" evidence="8">
    <location>
        <begin position="603"/>
        <end position="623"/>
    </location>
</feature>
<dbReference type="Pfam" id="PF12704">
    <property type="entry name" value="MacB_PCD"/>
    <property type="match status" value="1"/>
</dbReference>
<dbReference type="Gene3D" id="1.10.287.1490">
    <property type="match status" value="1"/>
</dbReference>
<evidence type="ECO:0000256" key="7">
    <source>
        <dbReference type="SAM" id="Coils"/>
    </source>
</evidence>
<gene>
    <name evidence="11" type="ORF">G1C95_1567</name>
</gene>
<dbReference type="PANTHER" id="PTHR30287:SF1">
    <property type="entry name" value="INNER MEMBRANE PROTEIN"/>
    <property type="match status" value="1"/>
</dbReference>
<sequence>MSKSMLYKDILQTLSHSWGRFISIVCLMALGSFALVGLWVTGPDMQITGADYYRTHNLADITVLSDYGLSEDDQQVIKQVKGIKDVEFGYFKDVTVKNTDRAVRIYSAPERVSTYELRQGRLPRNDSEIALGETLNDKFAIGSTIRFTEKPDIAGDTVLSVHEYQVVGFVRASDTVSDLNMGQSTAGSGVLNDYAVVDQSAFDSDVAMIAKLTFSDTQGLNYWSDDYRDAVQTHKSALTAHLAGQPDKRVNDIREQRREQIDKAKQQVAEAKQQLVDTEQQLADAKAQIENAKDQLARGKIDAVNQAGDAAGDAVAGLNNTSQQAKQAAAGIEQLVDAQSQIAFAGTQLTQASMQLNAAGQQIAQGNAQLSQAWAQLVAAKTQLDQARVQLETAELVLDAIDAKLNQWESTGLTGPIYNKLREQYEQAYTLYNQAVDQYNSKLADYNKALEQWNVSAGQLEAGSKEYQENAAMIADAANQLAAKQTELGRAMSKSINAASTSLPDAADASDAGRLSDGVEQLIEAERSIEQAQEEYQSKLDEFNEAKPAAEKKIAAAEKDIALAQEKVDGLIVPAYSVNSRREGLTAEGYRVYMIIANIVAKLARVFPIFLYLVASLVTFTTMGRMVDEERVNSGTLKALGYSNIDVMKKFVIYGFTASTAGTIIGVALGHTLLPYIVYHAYSSGFTLPLIAMDFHPGITVAAFILAWVSAVVPTLLIVSRELREKPAALLLPKPPAKGSKIFLERIMPLWDRLNFTRKVTVRNIVRYKIRLFMTVFGVAGAVCLLMAGLGVQGSIDQIGDRQFGDLIHYDLIVAERSDNNDEQRQEIETALQDKAVESSTPVTYEEMTWTGGKSGDKQSMTLLASDDAYNFSDYMTLRDRQSHDPQVLSDTGAVVSERLADMLGVDVGDSFSVYDASGERRTITVSGVSEMYIGHFIFMSSGGYEHVFGKDWAANAYMVRLNDHSSGNAAEQGARLMELSGVKSVVQNITQRKMINTIVSSLNQIMEVLVLVAALLAVVILYNLTNLNVSERIRELSTIKVLGFHTNETTMYIYRETIVESAIGILCGYVFGALLHGYIINEVPPDEVMFDPSITWRAFIVPVIVVGVVLAVLGWVVYRRLKTVDMLAALKSVE</sequence>
<dbReference type="InterPro" id="IPR025857">
    <property type="entry name" value="MacB_PCD"/>
</dbReference>
<feature type="domain" description="ABC3 transporter permease C-terminal" evidence="9">
    <location>
        <begin position="1009"/>
        <end position="1121"/>
    </location>
</feature>
<dbReference type="InterPro" id="IPR038766">
    <property type="entry name" value="Membrane_comp_ABC_pdt"/>
</dbReference>
<dbReference type="RefSeq" id="WP_169172400.1">
    <property type="nucleotide sequence ID" value="NZ_JAAIII010000004.1"/>
</dbReference>
<reference evidence="11 12" key="1">
    <citation type="submission" date="2020-02" db="EMBL/GenBank/DDBJ databases">
        <title>Characterization of phylogenetic diversity of novel bifidobacterial species isolated in Czech ZOOs.</title>
        <authorList>
            <person name="Lugli G.A."/>
            <person name="Vera N.B."/>
            <person name="Ventura M."/>
        </authorList>
    </citation>
    <scope>NUCLEOTIDE SEQUENCE [LARGE SCALE GENOMIC DNA]</scope>
    <source>
        <strain evidence="11 12">DSM 109957</strain>
    </source>
</reference>
<dbReference type="InterPro" id="IPR003838">
    <property type="entry name" value="ABC3_permease_C"/>
</dbReference>
<dbReference type="PANTHER" id="PTHR30287">
    <property type="entry name" value="MEMBRANE COMPONENT OF PREDICTED ABC SUPERFAMILY METABOLITE UPTAKE TRANSPORTER"/>
    <property type="match status" value="1"/>
</dbReference>
<dbReference type="AlphaFoldDB" id="A0A7Y0HRR9"/>
<accession>A0A7Y0HRR9</accession>
<feature type="coiled-coil region" evidence="7">
    <location>
        <begin position="254"/>
        <end position="302"/>
    </location>
</feature>
<comment type="similarity">
    <text evidence="6">Belongs to the ABC-4 integral membrane protein family.</text>
</comment>
<feature type="transmembrane region" description="Helical" evidence="8">
    <location>
        <begin position="1100"/>
        <end position="1119"/>
    </location>
</feature>
<evidence type="ECO:0000313" key="12">
    <source>
        <dbReference type="Proteomes" id="UP000532194"/>
    </source>
</evidence>
<name>A0A7Y0HRR9_9BIFI</name>
<keyword evidence="3 8" id="KW-0812">Transmembrane</keyword>
<feature type="coiled-coil region" evidence="7">
    <location>
        <begin position="515"/>
        <end position="567"/>
    </location>
</feature>
<dbReference type="GO" id="GO:0051301">
    <property type="term" value="P:cell division"/>
    <property type="evidence" value="ECO:0007669"/>
    <property type="project" value="UniProtKB-KW"/>
</dbReference>
<evidence type="ECO:0000256" key="5">
    <source>
        <dbReference type="ARBA" id="ARBA00023136"/>
    </source>
</evidence>
<evidence type="ECO:0000256" key="6">
    <source>
        <dbReference type="ARBA" id="ARBA00038076"/>
    </source>
</evidence>
<feature type="transmembrane region" description="Helical" evidence="8">
    <location>
        <begin position="699"/>
        <end position="719"/>
    </location>
</feature>
<feature type="transmembrane region" description="Helical" evidence="8">
    <location>
        <begin position="1059"/>
        <end position="1080"/>
    </location>
</feature>
<dbReference type="Proteomes" id="UP000532194">
    <property type="component" value="Unassembled WGS sequence"/>
</dbReference>
<evidence type="ECO:0000259" key="10">
    <source>
        <dbReference type="Pfam" id="PF12704"/>
    </source>
</evidence>
<organism evidence="11 12">
    <name type="scientific">Bifidobacterium oedipodis</name>
    <dbReference type="NCBI Taxonomy" id="2675322"/>
    <lineage>
        <taxon>Bacteria</taxon>
        <taxon>Bacillati</taxon>
        <taxon>Actinomycetota</taxon>
        <taxon>Actinomycetes</taxon>
        <taxon>Bifidobacteriales</taxon>
        <taxon>Bifidobacteriaceae</taxon>
        <taxon>Bifidobacterium</taxon>
    </lineage>
</organism>
<keyword evidence="2" id="KW-1003">Cell membrane</keyword>
<comment type="caution">
    <text evidence="11">The sequence shown here is derived from an EMBL/GenBank/DDBJ whole genome shotgun (WGS) entry which is preliminary data.</text>
</comment>
<keyword evidence="11" id="KW-0131">Cell cycle</keyword>
<evidence type="ECO:0000256" key="3">
    <source>
        <dbReference type="ARBA" id="ARBA00022692"/>
    </source>
</evidence>
<dbReference type="GO" id="GO:0005886">
    <property type="term" value="C:plasma membrane"/>
    <property type="evidence" value="ECO:0007669"/>
    <property type="project" value="UniProtKB-SubCell"/>
</dbReference>
<feature type="transmembrane region" description="Helical" evidence="8">
    <location>
        <begin position="1006"/>
        <end position="1025"/>
    </location>
</feature>
<keyword evidence="5 8" id="KW-0472">Membrane</keyword>
<proteinExistence type="inferred from homology"/>
<feature type="transmembrane region" description="Helical" evidence="8">
    <location>
        <begin position="772"/>
        <end position="792"/>
    </location>
</feature>